<evidence type="ECO:0000256" key="2">
    <source>
        <dbReference type="ARBA" id="ARBA00022485"/>
    </source>
</evidence>
<evidence type="ECO:0000256" key="1">
    <source>
        <dbReference type="ARBA" id="ARBA00001966"/>
    </source>
</evidence>
<proteinExistence type="predicted"/>
<dbReference type="GO" id="GO:0046872">
    <property type="term" value="F:metal ion binding"/>
    <property type="evidence" value="ECO:0007669"/>
    <property type="project" value="UniProtKB-KW"/>
</dbReference>
<dbReference type="SFLD" id="SFLDS00029">
    <property type="entry name" value="Radical_SAM"/>
    <property type="match status" value="1"/>
</dbReference>
<keyword evidence="4" id="KW-0479">Metal-binding</keyword>
<evidence type="ECO:0000256" key="5">
    <source>
        <dbReference type="ARBA" id="ARBA00023004"/>
    </source>
</evidence>
<evidence type="ECO:0000313" key="7">
    <source>
        <dbReference type="EMBL" id="DAE92020.1"/>
    </source>
</evidence>
<dbReference type="PANTHER" id="PTHR30352">
    <property type="entry name" value="PYRUVATE FORMATE-LYASE-ACTIVATING ENZYME"/>
    <property type="match status" value="1"/>
</dbReference>
<keyword evidence="6" id="KW-0411">Iron-sulfur</keyword>
<dbReference type="InterPro" id="IPR034457">
    <property type="entry name" value="Organic_radical-activating"/>
</dbReference>
<keyword evidence="2" id="KW-0004">4Fe-4S</keyword>
<organism evidence="7">
    <name type="scientific">Siphoviridae sp. ctKy93</name>
    <dbReference type="NCBI Taxonomy" id="2827569"/>
    <lineage>
        <taxon>Viruses</taxon>
        <taxon>Duplodnaviria</taxon>
        <taxon>Heunggongvirae</taxon>
        <taxon>Uroviricota</taxon>
        <taxon>Caudoviricetes</taxon>
    </lineage>
</organism>
<dbReference type="InterPro" id="IPR058240">
    <property type="entry name" value="rSAM_sf"/>
</dbReference>
<dbReference type="SFLD" id="SFLDF00299">
    <property type="entry name" value="anaerobic_ribonucleoside-triph"/>
    <property type="match status" value="1"/>
</dbReference>
<dbReference type="EMBL" id="BK057793">
    <property type="protein sequence ID" value="DAE92020.1"/>
    <property type="molecule type" value="Genomic_DNA"/>
</dbReference>
<dbReference type="GO" id="GO:0043365">
    <property type="term" value="F:[formate-C-acetyltransferase]-activating enzyme activity"/>
    <property type="evidence" value="ECO:0007669"/>
    <property type="project" value="InterPro"/>
</dbReference>
<keyword evidence="5" id="KW-0408">Iron</keyword>
<keyword evidence="3" id="KW-0949">S-adenosyl-L-methionine</keyword>
<dbReference type="SFLD" id="SFLDG01063">
    <property type="entry name" value="activating_enzymes__group_1"/>
    <property type="match status" value="1"/>
</dbReference>
<dbReference type="InterPro" id="IPR013785">
    <property type="entry name" value="Aldolase_TIM"/>
</dbReference>
<reference evidence="7" key="1">
    <citation type="journal article" date="2021" name="Proc. Natl. Acad. Sci. U.S.A.">
        <title>A Catalog of Tens of Thousands of Viruses from Human Metagenomes Reveals Hidden Associations with Chronic Diseases.</title>
        <authorList>
            <person name="Tisza M.J."/>
            <person name="Buck C.B."/>
        </authorList>
    </citation>
    <scope>NUCLEOTIDE SEQUENCE</scope>
    <source>
        <strain evidence="7">CtKy93</strain>
    </source>
</reference>
<dbReference type="NCBIfam" id="TIGR02491">
    <property type="entry name" value="NrdG"/>
    <property type="match status" value="1"/>
</dbReference>
<sequence>MNNGDGLRCVVWVTGCEHKCNGCFNPETWDSQNGDRWTKEQTENLCNTLKQDWCSGVTFTGGDPLHPCNREEIFKLCEYIHGTFHKTVWVYTGYKYEELNENQLKDIDVLIDGEFIQEQLSPFKHWVGSSNQRVIDVQKTLAQDKIILYEQ</sequence>
<evidence type="ECO:0000256" key="4">
    <source>
        <dbReference type="ARBA" id="ARBA00022723"/>
    </source>
</evidence>
<dbReference type="GO" id="GO:0004748">
    <property type="term" value="F:ribonucleoside-diphosphate reductase activity, thioredoxin disulfide as acceptor"/>
    <property type="evidence" value="ECO:0007669"/>
    <property type="project" value="TreeGrafter"/>
</dbReference>
<dbReference type="Gene3D" id="3.20.20.70">
    <property type="entry name" value="Aldolase class I"/>
    <property type="match status" value="1"/>
</dbReference>
<dbReference type="InterPro" id="IPR012837">
    <property type="entry name" value="NrdG"/>
</dbReference>
<dbReference type="GO" id="GO:0051539">
    <property type="term" value="F:4 iron, 4 sulfur cluster binding"/>
    <property type="evidence" value="ECO:0007669"/>
    <property type="project" value="UniProtKB-KW"/>
</dbReference>
<accession>A0A8S5RS86</accession>
<evidence type="ECO:0000256" key="6">
    <source>
        <dbReference type="ARBA" id="ARBA00023014"/>
    </source>
</evidence>
<dbReference type="InterPro" id="IPR007197">
    <property type="entry name" value="rSAM"/>
</dbReference>
<dbReference type="Pfam" id="PF13353">
    <property type="entry name" value="Fer4_12"/>
    <property type="match status" value="1"/>
</dbReference>
<evidence type="ECO:0000256" key="3">
    <source>
        <dbReference type="ARBA" id="ARBA00022691"/>
    </source>
</evidence>
<dbReference type="PIRSF" id="PIRSF000368">
    <property type="entry name" value="NrdG"/>
    <property type="match status" value="1"/>
</dbReference>
<dbReference type="SUPFAM" id="SSF102114">
    <property type="entry name" value="Radical SAM enzymes"/>
    <property type="match status" value="1"/>
</dbReference>
<protein>
    <submittedName>
        <fullName evidence="7">4Fe-4S single cluster domain protein</fullName>
    </submittedName>
</protein>
<comment type="cofactor">
    <cofactor evidence="1">
        <name>[4Fe-4S] cluster</name>
        <dbReference type="ChEBI" id="CHEBI:49883"/>
    </cofactor>
</comment>
<name>A0A8S5RS86_9CAUD</name>
<dbReference type="PANTHER" id="PTHR30352:SF2">
    <property type="entry name" value="ANAEROBIC RIBONUCLEOSIDE-TRIPHOSPHATE REDUCTASE-ACTIVATING PROTEIN"/>
    <property type="match status" value="1"/>
</dbReference>
<dbReference type="SFLD" id="SFLDG01066">
    <property type="entry name" value="organic_radical-activating_enz"/>
    <property type="match status" value="1"/>
</dbReference>